<feature type="compositionally biased region" description="Basic and acidic residues" evidence="1">
    <location>
        <begin position="1"/>
        <end position="10"/>
    </location>
</feature>
<gene>
    <name evidence="3" type="ORF">WJX72_002821</name>
</gene>
<protein>
    <submittedName>
        <fullName evidence="3">Uncharacterized protein</fullName>
    </submittedName>
</protein>
<proteinExistence type="predicted"/>
<keyword evidence="2" id="KW-1133">Transmembrane helix</keyword>
<keyword evidence="2" id="KW-0472">Membrane</keyword>
<name>A0AAW1PF89_9CHLO</name>
<keyword evidence="2" id="KW-0812">Transmembrane</keyword>
<reference evidence="3 4" key="1">
    <citation type="journal article" date="2024" name="Nat. Commun.">
        <title>Phylogenomics reveals the evolutionary origins of lichenization in chlorophyte algae.</title>
        <authorList>
            <person name="Puginier C."/>
            <person name="Libourel C."/>
            <person name="Otte J."/>
            <person name="Skaloud P."/>
            <person name="Haon M."/>
            <person name="Grisel S."/>
            <person name="Petersen M."/>
            <person name="Berrin J.G."/>
            <person name="Delaux P.M."/>
            <person name="Dal Grande F."/>
            <person name="Keller J."/>
        </authorList>
    </citation>
    <scope>NUCLEOTIDE SEQUENCE [LARGE SCALE GENOMIC DNA]</scope>
    <source>
        <strain evidence="3 4">SAG 2043</strain>
    </source>
</reference>
<organism evidence="3 4">
    <name type="scientific">[Myrmecia] bisecta</name>
    <dbReference type="NCBI Taxonomy" id="41462"/>
    <lineage>
        <taxon>Eukaryota</taxon>
        <taxon>Viridiplantae</taxon>
        <taxon>Chlorophyta</taxon>
        <taxon>core chlorophytes</taxon>
        <taxon>Trebouxiophyceae</taxon>
        <taxon>Trebouxiales</taxon>
        <taxon>Trebouxiaceae</taxon>
        <taxon>Myrmecia</taxon>
    </lineage>
</organism>
<feature type="transmembrane region" description="Helical" evidence="2">
    <location>
        <begin position="46"/>
        <end position="65"/>
    </location>
</feature>
<keyword evidence="4" id="KW-1185">Reference proteome</keyword>
<accession>A0AAW1PF89</accession>
<evidence type="ECO:0000313" key="3">
    <source>
        <dbReference type="EMBL" id="KAK9806787.1"/>
    </source>
</evidence>
<dbReference type="EMBL" id="JALJOR010000013">
    <property type="protein sequence ID" value="KAK9806787.1"/>
    <property type="molecule type" value="Genomic_DNA"/>
</dbReference>
<sequence length="84" mass="9498">MAPTSRKEVPTEQPPRQATKPFTVPEGYVPPTIKEQFQYAYRRHPYYRYGYALVGVVGLAAYAVATVNKVEDVHKQAESRRNGA</sequence>
<dbReference type="AlphaFoldDB" id="A0AAW1PF89"/>
<dbReference type="Proteomes" id="UP001489004">
    <property type="component" value="Unassembled WGS sequence"/>
</dbReference>
<evidence type="ECO:0000256" key="2">
    <source>
        <dbReference type="SAM" id="Phobius"/>
    </source>
</evidence>
<evidence type="ECO:0000313" key="4">
    <source>
        <dbReference type="Proteomes" id="UP001489004"/>
    </source>
</evidence>
<feature type="region of interest" description="Disordered" evidence="1">
    <location>
        <begin position="1"/>
        <end position="27"/>
    </location>
</feature>
<comment type="caution">
    <text evidence="3">The sequence shown here is derived from an EMBL/GenBank/DDBJ whole genome shotgun (WGS) entry which is preliminary data.</text>
</comment>
<evidence type="ECO:0000256" key="1">
    <source>
        <dbReference type="SAM" id="MobiDB-lite"/>
    </source>
</evidence>